<protein>
    <submittedName>
        <fullName evidence="3">Uncharacterized protein</fullName>
    </submittedName>
</protein>
<keyword evidence="4" id="KW-1185">Reference proteome</keyword>
<name>A0A1I3UIH4_9PSEU</name>
<dbReference type="Proteomes" id="UP000199025">
    <property type="component" value="Unassembled WGS sequence"/>
</dbReference>
<dbReference type="AlphaFoldDB" id="A0A1I3UIH4"/>
<accession>A0A1I3UIH4</accession>
<feature type="chain" id="PRO_5038653958" evidence="2">
    <location>
        <begin position="32"/>
        <end position="51"/>
    </location>
</feature>
<sequence length="51" mass="5230">MMIVCSLSRLVRLACWIVAACLIAGVSLAHDADPTPRPAPTSAAGTAQEHG</sequence>
<keyword evidence="2" id="KW-0732">Signal</keyword>
<organism evidence="3 4">
    <name type="scientific">Amycolatopsis sacchari</name>
    <dbReference type="NCBI Taxonomy" id="115433"/>
    <lineage>
        <taxon>Bacteria</taxon>
        <taxon>Bacillati</taxon>
        <taxon>Actinomycetota</taxon>
        <taxon>Actinomycetes</taxon>
        <taxon>Pseudonocardiales</taxon>
        <taxon>Pseudonocardiaceae</taxon>
        <taxon>Amycolatopsis</taxon>
    </lineage>
</organism>
<evidence type="ECO:0000313" key="3">
    <source>
        <dbReference type="EMBL" id="SFJ82732.1"/>
    </source>
</evidence>
<dbReference type="RefSeq" id="WP_177228740.1">
    <property type="nucleotide sequence ID" value="NZ_CBDQZW010000008.1"/>
</dbReference>
<evidence type="ECO:0000313" key="4">
    <source>
        <dbReference type="Proteomes" id="UP000199025"/>
    </source>
</evidence>
<evidence type="ECO:0000256" key="1">
    <source>
        <dbReference type="SAM" id="MobiDB-lite"/>
    </source>
</evidence>
<feature type="signal peptide" evidence="2">
    <location>
        <begin position="1"/>
        <end position="31"/>
    </location>
</feature>
<feature type="region of interest" description="Disordered" evidence="1">
    <location>
        <begin position="30"/>
        <end position="51"/>
    </location>
</feature>
<gene>
    <name evidence="3" type="ORF">SAMN05421835_10974</name>
</gene>
<reference evidence="3 4" key="1">
    <citation type="submission" date="2016-10" db="EMBL/GenBank/DDBJ databases">
        <authorList>
            <person name="de Groot N.N."/>
        </authorList>
    </citation>
    <scope>NUCLEOTIDE SEQUENCE [LARGE SCALE GENOMIC DNA]</scope>
    <source>
        <strain evidence="3 4">DSM 44468</strain>
    </source>
</reference>
<proteinExistence type="predicted"/>
<dbReference type="EMBL" id="FORP01000009">
    <property type="protein sequence ID" value="SFJ82732.1"/>
    <property type="molecule type" value="Genomic_DNA"/>
</dbReference>
<dbReference type="STRING" id="115433.SAMN05421835_10974"/>
<evidence type="ECO:0000256" key="2">
    <source>
        <dbReference type="SAM" id="SignalP"/>
    </source>
</evidence>